<evidence type="ECO:0000313" key="2">
    <source>
        <dbReference type="Proteomes" id="UP000218334"/>
    </source>
</evidence>
<organism evidence="1 2">
    <name type="scientific">Armillaria solidipes</name>
    <dbReference type="NCBI Taxonomy" id="1076256"/>
    <lineage>
        <taxon>Eukaryota</taxon>
        <taxon>Fungi</taxon>
        <taxon>Dikarya</taxon>
        <taxon>Basidiomycota</taxon>
        <taxon>Agaricomycotina</taxon>
        <taxon>Agaricomycetes</taxon>
        <taxon>Agaricomycetidae</taxon>
        <taxon>Agaricales</taxon>
        <taxon>Marasmiineae</taxon>
        <taxon>Physalacriaceae</taxon>
        <taxon>Armillaria</taxon>
    </lineage>
</organism>
<name>A0A2H3BN54_9AGAR</name>
<proteinExistence type="predicted"/>
<dbReference type="Proteomes" id="UP000218334">
    <property type="component" value="Unassembled WGS sequence"/>
</dbReference>
<reference evidence="2" key="1">
    <citation type="journal article" date="2017" name="Nat. Ecol. Evol.">
        <title>Genome expansion and lineage-specific genetic innovations in the forest pathogenic fungi Armillaria.</title>
        <authorList>
            <person name="Sipos G."/>
            <person name="Prasanna A.N."/>
            <person name="Walter M.C."/>
            <person name="O'Connor E."/>
            <person name="Balint B."/>
            <person name="Krizsan K."/>
            <person name="Kiss B."/>
            <person name="Hess J."/>
            <person name="Varga T."/>
            <person name="Slot J."/>
            <person name="Riley R."/>
            <person name="Boka B."/>
            <person name="Rigling D."/>
            <person name="Barry K."/>
            <person name="Lee J."/>
            <person name="Mihaltcheva S."/>
            <person name="LaButti K."/>
            <person name="Lipzen A."/>
            <person name="Waldron R."/>
            <person name="Moloney N.M."/>
            <person name="Sperisen C."/>
            <person name="Kredics L."/>
            <person name="Vagvoelgyi C."/>
            <person name="Patrignani A."/>
            <person name="Fitzpatrick D."/>
            <person name="Nagy I."/>
            <person name="Doyle S."/>
            <person name="Anderson J.B."/>
            <person name="Grigoriev I.V."/>
            <person name="Gueldener U."/>
            <person name="Muensterkoetter M."/>
            <person name="Nagy L.G."/>
        </authorList>
    </citation>
    <scope>NUCLEOTIDE SEQUENCE [LARGE SCALE GENOMIC DNA]</scope>
    <source>
        <strain evidence="2">28-4</strain>
    </source>
</reference>
<sequence length="224" mass="24529">MRGKLYQNGKETHERISISLISTSIGELFTVPLNSSGIDASRPSFASIVVWQASPGIWRAEQRNTGGRIVSRIVSYSHPPNIPKYSPILSPISFHSAPMRSILESPRPCARFPKPLFTSGLCIVIPQARSGCRLEGLNETAVMEVTATRMPGSQTAPGPKALLSSPIPPPTLLPWIALQVQDLPLNDFLRTQESSAVWGFFPRRHIGIPGKQQEIVNKVEAACR</sequence>
<evidence type="ECO:0000313" key="1">
    <source>
        <dbReference type="EMBL" id="PBK71090.1"/>
    </source>
</evidence>
<gene>
    <name evidence="1" type="ORF">ARMSODRAFT_63345</name>
</gene>
<dbReference type="EMBL" id="KZ293424">
    <property type="protein sequence ID" value="PBK71090.1"/>
    <property type="molecule type" value="Genomic_DNA"/>
</dbReference>
<accession>A0A2H3BN54</accession>
<dbReference type="AlphaFoldDB" id="A0A2H3BN54"/>
<keyword evidence="2" id="KW-1185">Reference proteome</keyword>
<protein>
    <submittedName>
        <fullName evidence="1">Uncharacterized protein</fullName>
    </submittedName>
</protein>